<dbReference type="OrthoDB" id="291007at2759"/>
<feature type="signal peptide" evidence="1">
    <location>
        <begin position="1"/>
        <end position="18"/>
    </location>
</feature>
<dbReference type="Gene3D" id="3.40.390.10">
    <property type="entry name" value="Collagenase (Catalytic Domain)"/>
    <property type="match status" value="1"/>
</dbReference>
<dbReference type="GO" id="GO:0004222">
    <property type="term" value="F:metalloendopeptidase activity"/>
    <property type="evidence" value="ECO:0007669"/>
    <property type="project" value="UniProtKB-UniRule"/>
</dbReference>
<dbReference type="STRING" id="50376.A0A517L3D7"/>
<dbReference type="InterPro" id="IPR001506">
    <property type="entry name" value="Peptidase_M12A"/>
</dbReference>
<dbReference type="EC" id="3.4.24.-" evidence="1"/>
<keyword evidence="1" id="KW-0645">Protease</keyword>
<name>A0A517L3D7_9PEZI</name>
<feature type="domain" description="Peptidase M12A" evidence="2">
    <location>
        <begin position="238"/>
        <end position="270"/>
    </location>
</feature>
<organism evidence="3 4">
    <name type="scientific">Venturia effusa</name>
    <dbReference type="NCBI Taxonomy" id="50376"/>
    <lineage>
        <taxon>Eukaryota</taxon>
        <taxon>Fungi</taxon>
        <taxon>Dikarya</taxon>
        <taxon>Ascomycota</taxon>
        <taxon>Pezizomycotina</taxon>
        <taxon>Dothideomycetes</taxon>
        <taxon>Pleosporomycetidae</taxon>
        <taxon>Venturiales</taxon>
        <taxon>Venturiaceae</taxon>
        <taxon>Venturia</taxon>
    </lineage>
</organism>
<keyword evidence="1" id="KW-0378">Hydrolase</keyword>
<evidence type="ECO:0000256" key="1">
    <source>
        <dbReference type="RuleBase" id="RU361183"/>
    </source>
</evidence>
<gene>
    <name evidence="3" type="ORF">FKW77_005981</name>
</gene>
<dbReference type="InterPro" id="IPR024079">
    <property type="entry name" value="MetalloPept_cat_dom_sf"/>
</dbReference>
<dbReference type="PRINTS" id="PR00480">
    <property type="entry name" value="ASTACIN"/>
</dbReference>
<keyword evidence="1" id="KW-0482">Metalloprotease</keyword>
<keyword evidence="1" id="KW-0732">Signal</keyword>
<comment type="cofactor">
    <cofactor evidence="1">
        <name>Zn(2+)</name>
        <dbReference type="ChEBI" id="CHEBI:29105"/>
    </cofactor>
    <text evidence="1">Binds 1 zinc ion per subunit.</text>
</comment>
<evidence type="ECO:0000259" key="2">
    <source>
        <dbReference type="Pfam" id="PF01400"/>
    </source>
</evidence>
<accession>A0A517L3D7</accession>
<keyword evidence="4" id="KW-1185">Reference proteome</keyword>
<sequence length="418" mass="46847">MKVLLPSLFLVLAVSISALRKGMVGRQTLTPRLTEDEYYNTHWSTEVSVRTSASGQLVLHNYTVFVDSDGTERTRWLKREFFPKTLLKRSVSIDKQSRFHWANAANNQARGPGCPIVIMLCFYNAASRDSLRDVVNEGIKRWHDALGEGRGVHFAITKSVLCFKQVLSLNGNYEPNPDFGTHVVIVKENTRNIRETSFGYEAPFDKTNIDNWHTLDFDARDGSHEHGNPTTELTFHGIVHELGHILGLMHEHQRKDASQYLTFHCDNLPNYYDVKAWLQSYPFPHPYTGQTVTMDDVCNDFIINSMIDQAASGAVPIHPPSYPPPPNFAADAYVPFKFMPGQPGSTPSKIDVTGERDSVVSAGVFDWDSVMLYSSVRSGKIVLSKKGIVGEAALWAKSPAKPSKGDIEAVERLYPKVF</sequence>
<dbReference type="AlphaFoldDB" id="A0A517L3D7"/>
<dbReference type="Proteomes" id="UP000316270">
    <property type="component" value="Chromosome 4"/>
</dbReference>
<evidence type="ECO:0000313" key="3">
    <source>
        <dbReference type="EMBL" id="QDS70157.1"/>
    </source>
</evidence>
<dbReference type="SUPFAM" id="SSF55486">
    <property type="entry name" value="Metalloproteases ('zincins'), catalytic domain"/>
    <property type="match status" value="1"/>
</dbReference>
<proteinExistence type="predicted"/>
<dbReference type="GO" id="GO:0006508">
    <property type="term" value="P:proteolysis"/>
    <property type="evidence" value="ECO:0007669"/>
    <property type="project" value="UniProtKB-KW"/>
</dbReference>
<keyword evidence="1" id="KW-0862">Zinc</keyword>
<dbReference type="Pfam" id="PF01400">
    <property type="entry name" value="Astacin"/>
    <property type="match status" value="1"/>
</dbReference>
<reference evidence="3 4" key="1">
    <citation type="submission" date="2019-07" db="EMBL/GenBank/DDBJ databases">
        <title>Finished genome of Venturia effusa.</title>
        <authorList>
            <person name="Young C.A."/>
            <person name="Cox M.P."/>
            <person name="Ganley A.R.D."/>
            <person name="David W.J."/>
        </authorList>
    </citation>
    <scope>NUCLEOTIDE SEQUENCE [LARGE SCALE GENOMIC DNA]</scope>
    <source>
        <strain evidence="4">albino</strain>
    </source>
</reference>
<protein>
    <recommendedName>
        <fullName evidence="1">Metalloendopeptidase</fullName>
        <ecNumber evidence="1">3.4.24.-</ecNumber>
    </recommendedName>
</protein>
<feature type="chain" id="PRO_5033102158" description="Metalloendopeptidase" evidence="1">
    <location>
        <begin position="19"/>
        <end position="418"/>
    </location>
</feature>
<keyword evidence="1" id="KW-0479">Metal-binding</keyword>
<evidence type="ECO:0000313" key="4">
    <source>
        <dbReference type="Proteomes" id="UP000316270"/>
    </source>
</evidence>
<dbReference type="EMBL" id="CP042188">
    <property type="protein sequence ID" value="QDS70157.1"/>
    <property type="molecule type" value="Genomic_DNA"/>
</dbReference>
<dbReference type="GO" id="GO:0046872">
    <property type="term" value="F:metal ion binding"/>
    <property type="evidence" value="ECO:0007669"/>
    <property type="project" value="UniProtKB-KW"/>
</dbReference>